<evidence type="ECO:0000313" key="2">
    <source>
        <dbReference type="Proteomes" id="UP000462212"/>
    </source>
</evidence>
<reference evidence="1 2" key="1">
    <citation type="submission" date="2018-05" db="EMBL/GenBank/DDBJ databases">
        <title>Genome sequencing and assembly of the regulated plant pathogen Lachnellula willkommii and related sister species for the development of diagnostic species identification markers.</title>
        <authorList>
            <person name="Giroux E."/>
            <person name="Bilodeau G."/>
        </authorList>
    </citation>
    <scope>NUCLEOTIDE SEQUENCE [LARGE SCALE GENOMIC DNA]</scope>
    <source>
        <strain evidence="1 2">CBS 197.66</strain>
    </source>
</reference>
<proteinExistence type="predicted"/>
<dbReference type="Gene3D" id="3.40.50.150">
    <property type="entry name" value="Vaccinia Virus protein VP39"/>
    <property type="match status" value="1"/>
</dbReference>
<gene>
    <name evidence="1" type="primary">LAE1_0</name>
    <name evidence="1" type="ORF">LSUB1_G000584</name>
</gene>
<evidence type="ECO:0000313" key="1">
    <source>
        <dbReference type="EMBL" id="TVY44775.1"/>
    </source>
</evidence>
<dbReference type="AlphaFoldDB" id="A0A8H8UI30"/>
<organism evidence="1 2">
    <name type="scientific">Lachnellula subtilissima</name>
    <dbReference type="NCBI Taxonomy" id="602034"/>
    <lineage>
        <taxon>Eukaryota</taxon>
        <taxon>Fungi</taxon>
        <taxon>Dikarya</taxon>
        <taxon>Ascomycota</taxon>
        <taxon>Pezizomycotina</taxon>
        <taxon>Leotiomycetes</taxon>
        <taxon>Helotiales</taxon>
        <taxon>Lachnaceae</taxon>
        <taxon>Lachnellula</taxon>
    </lineage>
</organism>
<dbReference type="Proteomes" id="UP000462212">
    <property type="component" value="Unassembled WGS sequence"/>
</dbReference>
<accession>A0A8H8UI30</accession>
<dbReference type="CDD" id="cd02440">
    <property type="entry name" value="AdoMet_MTases"/>
    <property type="match status" value="1"/>
</dbReference>
<dbReference type="Pfam" id="PF13489">
    <property type="entry name" value="Methyltransf_23"/>
    <property type="match status" value="1"/>
</dbReference>
<keyword evidence="2" id="KW-1185">Reference proteome</keyword>
<dbReference type="InterPro" id="IPR029063">
    <property type="entry name" value="SAM-dependent_MTases_sf"/>
</dbReference>
<sequence length="356" mass="39674">MDDLPVAVPTPPPPPAAVHEDDAIEAEFQNVWHPPAPPPYLNAHLSPDFEGDSAYAGSSYAGSAPGSLTETLSSAVTRGVEEHGRTYAAYGNEEYGLPIDEEELDRIDMSHAKYIMLLDKKLFLAPINPQPQRILDLGTGTGLWAINVADAFPSAEVLGLDIAPVQPQWVPANCRFEIDDVEQSWVFGNKTFDLIHARDLLLSIRDWPKLVSQCYEQTKPGGYTELQCVYPKVRCDDGSAPPDSGLFEFSRQALDAATILGVPLDACTRYAEYMAAAGFVDVVEKRIKMPTSAWPKEKRLKLIGAFEMHNMVQGVSAMSLRMFNKAYGWSREQIEMFLIQVRKDTQNVRYHTYYDL</sequence>
<dbReference type="PANTHER" id="PTHR43591:SF31">
    <property type="entry name" value="LAEA-LIKE, PUTATIVE (AFU_ORTHOLOGUE AFUA_8G01930)-RELATED"/>
    <property type="match status" value="1"/>
</dbReference>
<dbReference type="SUPFAM" id="SSF53335">
    <property type="entry name" value="S-adenosyl-L-methionine-dependent methyltransferases"/>
    <property type="match status" value="1"/>
</dbReference>
<protein>
    <submittedName>
        <fullName evidence="1">Secondary metabolism regulator</fullName>
    </submittedName>
</protein>
<name>A0A8H8UI30_9HELO</name>
<dbReference type="PANTHER" id="PTHR43591">
    <property type="entry name" value="METHYLTRANSFERASE"/>
    <property type="match status" value="1"/>
</dbReference>
<dbReference type="EMBL" id="QGMJ01000030">
    <property type="protein sequence ID" value="TVY44775.1"/>
    <property type="molecule type" value="Genomic_DNA"/>
</dbReference>
<dbReference type="GO" id="GO:0008168">
    <property type="term" value="F:methyltransferase activity"/>
    <property type="evidence" value="ECO:0007669"/>
    <property type="project" value="TreeGrafter"/>
</dbReference>
<dbReference type="OrthoDB" id="2013972at2759"/>
<comment type="caution">
    <text evidence="1">The sequence shown here is derived from an EMBL/GenBank/DDBJ whole genome shotgun (WGS) entry which is preliminary data.</text>
</comment>